<dbReference type="GO" id="GO:0043001">
    <property type="term" value="P:Golgi to plasma membrane protein transport"/>
    <property type="evidence" value="ECO:0007669"/>
    <property type="project" value="TreeGrafter"/>
</dbReference>
<dbReference type="PANTHER" id="PTHR13465:SF2">
    <property type="entry name" value="PHAGOSOME ASSEMBLY FACTOR 1"/>
    <property type="match status" value="1"/>
</dbReference>
<dbReference type="Pfam" id="PF03676">
    <property type="entry name" value="PHAF1"/>
    <property type="match status" value="2"/>
</dbReference>
<comment type="similarity">
    <text evidence="1">Belongs to the PHAF1 family.</text>
</comment>
<evidence type="ECO:0000256" key="1">
    <source>
        <dbReference type="ARBA" id="ARBA00024339"/>
    </source>
</evidence>
<name>A0AAX4K933_9TREE</name>
<feature type="compositionally biased region" description="Low complexity" evidence="2">
    <location>
        <begin position="362"/>
        <end position="372"/>
    </location>
</feature>
<evidence type="ECO:0000313" key="3">
    <source>
        <dbReference type="EMBL" id="WWD02996.1"/>
    </source>
</evidence>
<dbReference type="InterPro" id="IPR039156">
    <property type="entry name" value="PHAF1/BROMI"/>
</dbReference>
<keyword evidence="4" id="KW-1185">Reference proteome</keyword>
<evidence type="ECO:0000256" key="2">
    <source>
        <dbReference type="SAM" id="MobiDB-lite"/>
    </source>
</evidence>
<dbReference type="KEGG" id="ker:91099844"/>
<dbReference type="GeneID" id="91099844"/>
<dbReference type="EMBL" id="CP144089">
    <property type="protein sequence ID" value="WWD02996.1"/>
    <property type="molecule type" value="Genomic_DNA"/>
</dbReference>
<gene>
    <name evidence="3" type="ORF">V865_001040</name>
</gene>
<feature type="region of interest" description="Disordered" evidence="2">
    <location>
        <begin position="323"/>
        <end position="383"/>
    </location>
</feature>
<accession>A0AAX4K933</accession>
<dbReference type="AlphaFoldDB" id="A0AAX4K933"/>
<proteinExistence type="inferred from homology"/>
<dbReference type="Proteomes" id="UP001358614">
    <property type="component" value="Chromosome 1"/>
</dbReference>
<dbReference type="RefSeq" id="XP_066080963.1">
    <property type="nucleotide sequence ID" value="XM_066224866.1"/>
</dbReference>
<dbReference type="GO" id="GO:0005802">
    <property type="term" value="C:trans-Golgi network"/>
    <property type="evidence" value="ECO:0007669"/>
    <property type="project" value="TreeGrafter"/>
</dbReference>
<reference evidence="3 4" key="1">
    <citation type="submission" date="2024-01" db="EMBL/GenBank/DDBJ databases">
        <title>Comparative genomics of Cryptococcus and Kwoniella reveals pathogenesis evolution and contrasting modes of karyotype evolution via chromosome fusion or intercentromeric recombination.</title>
        <authorList>
            <person name="Coelho M.A."/>
            <person name="David-Palma M."/>
            <person name="Shea T."/>
            <person name="Bowers K."/>
            <person name="McGinley-Smith S."/>
            <person name="Mohammad A.W."/>
            <person name="Gnirke A."/>
            <person name="Yurkov A.M."/>
            <person name="Nowrousian M."/>
            <person name="Sun S."/>
            <person name="Cuomo C.A."/>
            <person name="Heitman J."/>
        </authorList>
    </citation>
    <scope>NUCLEOTIDE SEQUENCE [LARGE SCALE GENOMIC DNA]</scope>
    <source>
        <strain evidence="3 4">PYCC6329</strain>
    </source>
</reference>
<dbReference type="PANTHER" id="PTHR13465">
    <property type="entry name" value="UPF0183 PROTEIN"/>
    <property type="match status" value="1"/>
</dbReference>
<sequence length="438" mass="48351">MIEVGTQNLKTNSLNPTYEVTPGEGVGIFQLGDNLWHVLELIRTHRTEYPKVEVSWDEDNPHKSAITVHLPYLTLYFPPSPIYQLLSLINITIPLPSSSSNNNLELSYETQILSSAHMPLTRARVGRLMGPTFISKAGDKLDFPGISFTLRSDNLGDAGFGPREDVVQKIVVRPREDEELEPKLISCVIQPNKGITLALDEDHIIPITIGETTSQDLLLDLGAPLRKFWKEDDRLSKIWGGGGDHQDGKGACFWNYFQYGLDFLISKDGVILKILCHSNIPETPLFQRYARCPWILPTPSGQLDLTSKVSAFRSHLSKSDKSEEYVEQIRLSVPTPPPAGNGGGGGGKKKKRNGSPNSAAMSENESSKNTSTTKEEEREEEGDAMILDRLVEGGLDGISNLGQSKLIGFDGLIVEQDKKSGGICSVMIYRDDTKTQTD</sequence>
<dbReference type="InterPro" id="IPR005373">
    <property type="entry name" value="PHAF1"/>
</dbReference>
<protein>
    <submittedName>
        <fullName evidence="3">Uncharacterized protein</fullName>
    </submittedName>
</protein>
<organism evidence="3 4">
    <name type="scientific">Kwoniella europaea PYCC6329</name>
    <dbReference type="NCBI Taxonomy" id="1423913"/>
    <lineage>
        <taxon>Eukaryota</taxon>
        <taxon>Fungi</taxon>
        <taxon>Dikarya</taxon>
        <taxon>Basidiomycota</taxon>
        <taxon>Agaricomycotina</taxon>
        <taxon>Tremellomycetes</taxon>
        <taxon>Tremellales</taxon>
        <taxon>Cryptococcaceae</taxon>
        <taxon>Kwoniella</taxon>
    </lineage>
</organism>
<evidence type="ECO:0000313" key="4">
    <source>
        <dbReference type="Proteomes" id="UP001358614"/>
    </source>
</evidence>